<sequence length="66" mass="7468">MPSATRTGPTISRLPEPTAPFRMEGYDIRVTTDYSTTNKCRMAFSSSPDPSCQLEMKYDLFDPARM</sequence>
<evidence type="ECO:0000313" key="1">
    <source>
        <dbReference type="EMBL" id="KAJ1171785.1"/>
    </source>
</evidence>
<accession>A0AAV7T5W7</accession>
<dbReference type="EMBL" id="JANPWB010000007">
    <property type="protein sequence ID" value="KAJ1171785.1"/>
    <property type="molecule type" value="Genomic_DNA"/>
</dbReference>
<name>A0AAV7T5W7_PLEWA</name>
<dbReference type="Proteomes" id="UP001066276">
    <property type="component" value="Chromosome 4_1"/>
</dbReference>
<reference evidence="1" key="1">
    <citation type="journal article" date="2022" name="bioRxiv">
        <title>Sequencing and chromosome-scale assembly of the giantPleurodeles waltlgenome.</title>
        <authorList>
            <person name="Brown T."/>
            <person name="Elewa A."/>
            <person name="Iarovenko S."/>
            <person name="Subramanian E."/>
            <person name="Araus A.J."/>
            <person name="Petzold A."/>
            <person name="Susuki M."/>
            <person name="Suzuki K.-i.T."/>
            <person name="Hayashi T."/>
            <person name="Toyoda A."/>
            <person name="Oliveira C."/>
            <person name="Osipova E."/>
            <person name="Leigh N.D."/>
            <person name="Simon A."/>
            <person name="Yun M.H."/>
        </authorList>
    </citation>
    <scope>NUCLEOTIDE SEQUENCE</scope>
    <source>
        <strain evidence="1">20211129_DDA</strain>
        <tissue evidence="1">Liver</tissue>
    </source>
</reference>
<gene>
    <name evidence="1" type="ORF">NDU88_003643</name>
</gene>
<keyword evidence="2" id="KW-1185">Reference proteome</keyword>
<comment type="caution">
    <text evidence="1">The sequence shown here is derived from an EMBL/GenBank/DDBJ whole genome shotgun (WGS) entry which is preliminary data.</text>
</comment>
<organism evidence="1 2">
    <name type="scientific">Pleurodeles waltl</name>
    <name type="common">Iberian ribbed newt</name>
    <dbReference type="NCBI Taxonomy" id="8319"/>
    <lineage>
        <taxon>Eukaryota</taxon>
        <taxon>Metazoa</taxon>
        <taxon>Chordata</taxon>
        <taxon>Craniata</taxon>
        <taxon>Vertebrata</taxon>
        <taxon>Euteleostomi</taxon>
        <taxon>Amphibia</taxon>
        <taxon>Batrachia</taxon>
        <taxon>Caudata</taxon>
        <taxon>Salamandroidea</taxon>
        <taxon>Salamandridae</taxon>
        <taxon>Pleurodelinae</taxon>
        <taxon>Pleurodeles</taxon>
    </lineage>
</organism>
<evidence type="ECO:0000313" key="2">
    <source>
        <dbReference type="Proteomes" id="UP001066276"/>
    </source>
</evidence>
<proteinExistence type="predicted"/>
<dbReference type="AlphaFoldDB" id="A0AAV7T5W7"/>
<protein>
    <submittedName>
        <fullName evidence="1">Uncharacterized protein</fullName>
    </submittedName>
</protein>